<reference evidence="1 2" key="1">
    <citation type="journal article" date="2015" name="Genome Biol. Evol.">
        <title>Comparative Genomics of a Bacterivorous Green Alga Reveals Evolutionary Causalities and Consequences of Phago-Mixotrophic Mode of Nutrition.</title>
        <authorList>
            <person name="Burns J.A."/>
            <person name="Paasch A."/>
            <person name="Narechania A."/>
            <person name="Kim E."/>
        </authorList>
    </citation>
    <scope>NUCLEOTIDE SEQUENCE [LARGE SCALE GENOMIC DNA]</scope>
    <source>
        <strain evidence="1 2">PLY_AMNH</strain>
    </source>
</reference>
<gene>
    <name evidence="1" type="ORF">CYMTET_12071</name>
</gene>
<protein>
    <submittedName>
        <fullName evidence="1">Uncharacterized protein</fullName>
    </submittedName>
</protein>
<dbReference type="EMBL" id="LGRX02004550">
    <property type="protein sequence ID" value="KAK3280075.1"/>
    <property type="molecule type" value="Genomic_DNA"/>
</dbReference>
<dbReference type="AlphaFoldDB" id="A0AAE0GKT3"/>
<comment type="caution">
    <text evidence="1">The sequence shown here is derived from an EMBL/GenBank/DDBJ whole genome shotgun (WGS) entry which is preliminary data.</text>
</comment>
<sequence length="85" mass="9260">MKRISIKPILRSIQSTGVLLQLDPGVISRISASNLLVVHAYTGVAAAASVSERRLAHAPIVRPQCSSAATWHKEILRACRRAPHR</sequence>
<evidence type="ECO:0000313" key="1">
    <source>
        <dbReference type="EMBL" id="KAK3280075.1"/>
    </source>
</evidence>
<proteinExistence type="predicted"/>
<dbReference type="Proteomes" id="UP001190700">
    <property type="component" value="Unassembled WGS sequence"/>
</dbReference>
<keyword evidence="2" id="KW-1185">Reference proteome</keyword>
<evidence type="ECO:0000313" key="2">
    <source>
        <dbReference type="Proteomes" id="UP001190700"/>
    </source>
</evidence>
<organism evidence="1 2">
    <name type="scientific">Cymbomonas tetramitiformis</name>
    <dbReference type="NCBI Taxonomy" id="36881"/>
    <lineage>
        <taxon>Eukaryota</taxon>
        <taxon>Viridiplantae</taxon>
        <taxon>Chlorophyta</taxon>
        <taxon>Pyramimonadophyceae</taxon>
        <taxon>Pyramimonadales</taxon>
        <taxon>Pyramimonadaceae</taxon>
        <taxon>Cymbomonas</taxon>
    </lineage>
</organism>
<accession>A0AAE0GKT3</accession>
<name>A0AAE0GKT3_9CHLO</name>